<evidence type="ECO:0000256" key="1">
    <source>
        <dbReference type="PROSITE-ProRule" id="PRU00244"/>
    </source>
</evidence>
<evidence type="ECO:0000259" key="4">
    <source>
        <dbReference type="PROSITE" id="PS50930"/>
    </source>
</evidence>
<dbReference type="InterPro" id="IPR012073">
    <property type="entry name" value="LytTR_MHYT"/>
</dbReference>
<feature type="transmembrane region" description="Helical" evidence="1">
    <location>
        <begin position="12"/>
        <end position="34"/>
    </location>
</feature>
<feature type="compositionally biased region" description="Low complexity" evidence="2">
    <location>
        <begin position="242"/>
        <end position="253"/>
    </location>
</feature>
<evidence type="ECO:0000256" key="2">
    <source>
        <dbReference type="SAM" id="MobiDB-lite"/>
    </source>
</evidence>
<dbReference type="AlphaFoldDB" id="A0A0P1GN24"/>
<feature type="transmembrane region" description="Helical" evidence="1">
    <location>
        <begin position="106"/>
        <end position="126"/>
    </location>
</feature>
<dbReference type="Pfam" id="PF03707">
    <property type="entry name" value="MHYT"/>
    <property type="match status" value="2"/>
</dbReference>
<name>A0A0P1GN24_9RHOB</name>
<feature type="transmembrane region" description="Helical" evidence="1">
    <location>
        <begin position="46"/>
        <end position="68"/>
    </location>
</feature>
<protein>
    <submittedName>
        <fullName evidence="5">CO-responsive transcriptional regulator RcoM</fullName>
    </submittedName>
</protein>
<dbReference type="EMBL" id="CYSF01000006">
    <property type="protein sequence ID" value="CUH83844.1"/>
    <property type="molecule type" value="Genomic_DNA"/>
</dbReference>
<dbReference type="InterPro" id="IPR005330">
    <property type="entry name" value="MHYT_dom"/>
</dbReference>
<dbReference type="GO" id="GO:0016020">
    <property type="term" value="C:membrane"/>
    <property type="evidence" value="ECO:0007669"/>
    <property type="project" value="UniProtKB-UniRule"/>
</dbReference>
<dbReference type="RefSeq" id="WP_058317965.1">
    <property type="nucleotide sequence ID" value="NZ_CYSF01000006.1"/>
</dbReference>
<feature type="domain" description="MHYT" evidence="3">
    <location>
        <begin position="8"/>
        <end position="195"/>
    </location>
</feature>
<feature type="transmembrane region" description="Helical" evidence="1">
    <location>
        <begin position="170"/>
        <end position="192"/>
    </location>
</feature>
<keyword evidence="1" id="KW-1133">Transmembrane helix</keyword>
<feature type="transmembrane region" description="Helical" evidence="1">
    <location>
        <begin position="138"/>
        <end position="163"/>
    </location>
</feature>
<dbReference type="Gene3D" id="2.40.50.1020">
    <property type="entry name" value="LytTr DNA-binding domain"/>
    <property type="match status" value="1"/>
</dbReference>
<dbReference type="PROSITE" id="PS50930">
    <property type="entry name" value="HTH_LYTTR"/>
    <property type="match status" value="1"/>
</dbReference>
<sequence length="414" mass="43894">MEFLNVSHNTFLVLMSCLIALVAGFTGLSLTRSLASKPMFEKKASIALASVALGGGIWAMHFVAMLGLQMPILFYYDAAITLVSALTAILIVGAALILLHFVERTPLTIALAGGIVGLGILTMHYIGMAGLELCRAVYTPFGVVLSSLVAIVLCVLAFGVAYGQRTNRHILLGTLCFAAAVTAVHFLAMLGTEFVAVPSGPEFGPLMSNETLALGVIVFSFIMFGACLWVSITYLPGPETPAADTSDATANSAEPSDPIKTPPTPNAPLASAQSSKPAAGQAAPHTRTVIATNDSLPFLQIPCERDGGKVFIAARDVLFVRADGHYTQVYTEQDRLFCAWSVTEAAKRLLPEGFLQTHRSYLVNPQHVARFERTKDKGTCLFDAEGVPPAPVSRSKLKATQDALAAQVGALRAD</sequence>
<dbReference type="InterPro" id="IPR007492">
    <property type="entry name" value="LytTR_DNA-bd_dom"/>
</dbReference>
<keyword evidence="6" id="KW-1185">Reference proteome</keyword>
<dbReference type="PIRSF" id="PIRSF036615">
    <property type="entry name" value="MHYT_LytTR"/>
    <property type="match status" value="1"/>
</dbReference>
<feature type="transmembrane region" description="Helical" evidence="1">
    <location>
        <begin position="212"/>
        <end position="235"/>
    </location>
</feature>
<evidence type="ECO:0000259" key="3">
    <source>
        <dbReference type="PROSITE" id="PS50924"/>
    </source>
</evidence>
<dbReference type="PANTHER" id="PTHR35152:SF1">
    <property type="entry name" value="DOMAIN SIGNALLING PROTEIN, PUTATIVE (AFU_ORTHOLOGUE AFUA_5G11310)-RELATED"/>
    <property type="match status" value="1"/>
</dbReference>
<dbReference type="PROSITE" id="PS50924">
    <property type="entry name" value="MHYT"/>
    <property type="match status" value="1"/>
</dbReference>
<feature type="domain" description="HTH LytTR-type" evidence="4">
    <location>
        <begin position="301"/>
        <end position="406"/>
    </location>
</feature>
<accession>A0A0P1GN24</accession>
<feature type="region of interest" description="Disordered" evidence="2">
    <location>
        <begin position="241"/>
        <end position="285"/>
    </location>
</feature>
<dbReference type="OrthoDB" id="9781059at2"/>
<dbReference type="GO" id="GO:0003677">
    <property type="term" value="F:DNA binding"/>
    <property type="evidence" value="ECO:0007669"/>
    <property type="project" value="InterPro"/>
</dbReference>
<keyword evidence="1" id="KW-0812">Transmembrane</keyword>
<reference evidence="5 6" key="1">
    <citation type="submission" date="2015-09" db="EMBL/GenBank/DDBJ databases">
        <authorList>
            <consortium name="Swine Surveillance"/>
        </authorList>
    </citation>
    <scope>NUCLEOTIDE SEQUENCE [LARGE SCALE GENOMIC DNA]</scope>
    <source>
        <strain evidence="5 6">CECT 8383</strain>
    </source>
</reference>
<dbReference type="STRING" id="340021.TM5383_01047"/>
<dbReference type="PANTHER" id="PTHR35152">
    <property type="entry name" value="DOMAIN SIGNALLING PROTEIN, PUTATIVE (AFU_ORTHOLOGUE AFUA_5G11310)-RELATED"/>
    <property type="match status" value="1"/>
</dbReference>
<dbReference type="Pfam" id="PF04397">
    <property type="entry name" value="LytTR"/>
    <property type="match status" value="1"/>
</dbReference>
<evidence type="ECO:0000313" key="6">
    <source>
        <dbReference type="Proteomes" id="UP000051681"/>
    </source>
</evidence>
<dbReference type="Proteomes" id="UP000051681">
    <property type="component" value="Unassembled WGS sequence"/>
</dbReference>
<gene>
    <name evidence="5" type="primary">rcoM</name>
    <name evidence="5" type="ORF">TM5383_01047</name>
</gene>
<proteinExistence type="predicted"/>
<feature type="transmembrane region" description="Helical" evidence="1">
    <location>
        <begin position="74"/>
        <end position="99"/>
    </location>
</feature>
<dbReference type="SMART" id="SM00850">
    <property type="entry name" value="LytTR"/>
    <property type="match status" value="1"/>
</dbReference>
<evidence type="ECO:0000313" key="5">
    <source>
        <dbReference type="EMBL" id="CUH83844.1"/>
    </source>
</evidence>
<organism evidence="5 6">
    <name type="scientific">Thalassovita mediterranea</name>
    <dbReference type="NCBI Taxonomy" id="340021"/>
    <lineage>
        <taxon>Bacteria</taxon>
        <taxon>Pseudomonadati</taxon>
        <taxon>Pseudomonadota</taxon>
        <taxon>Alphaproteobacteria</taxon>
        <taxon>Rhodobacterales</taxon>
        <taxon>Roseobacteraceae</taxon>
        <taxon>Thalassovita</taxon>
    </lineage>
</organism>
<keyword evidence="1" id="KW-0472">Membrane</keyword>